<reference evidence="4 5" key="1">
    <citation type="submission" date="2016-01" db="EMBL/GenBank/DDBJ databases">
        <authorList>
            <person name="Oliw E.H."/>
        </authorList>
    </citation>
    <scope>NUCLEOTIDE SEQUENCE [LARGE SCALE GENOMIC DNA]</scope>
    <source>
        <strain evidence="4">LMG 27134</strain>
    </source>
</reference>
<dbReference type="GO" id="GO:0015074">
    <property type="term" value="P:DNA integration"/>
    <property type="evidence" value="ECO:0007669"/>
    <property type="project" value="UniProtKB-KW"/>
</dbReference>
<dbReference type="PROSITE" id="PS51898">
    <property type="entry name" value="TYR_RECOMBINASE"/>
    <property type="match status" value="1"/>
</dbReference>
<evidence type="ECO:0000256" key="2">
    <source>
        <dbReference type="ARBA" id="ARBA00023172"/>
    </source>
</evidence>
<feature type="domain" description="Tyr recombinase" evidence="3">
    <location>
        <begin position="325"/>
        <end position="507"/>
    </location>
</feature>
<dbReference type="PANTHER" id="PTHR30349:SF90">
    <property type="entry name" value="TYROSINE RECOMBINASE XERD"/>
    <property type="match status" value="1"/>
</dbReference>
<evidence type="ECO:0000313" key="4">
    <source>
        <dbReference type="EMBL" id="SAL68966.1"/>
    </source>
</evidence>
<dbReference type="OrthoDB" id="662444at2"/>
<dbReference type="InterPro" id="IPR050090">
    <property type="entry name" value="Tyrosine_recombinase_XerCD"/>
</dbReference>
<sequence>MTVRSYVSSGTTPTRRVTTDSASLLAEYLKTQINFPSCGTRASAARHFLYWLQQHRLPLSQVDAAVVERFARHRCQCMGHGGVRYSPRELQRPGYITNVGRFVIFLEDRGTIRVPEDLAPIALRLPAYGNHLVSLGYSRGTRSMLVSGAEHIVHWLRLSRISAQNLDDCDIERFAKHDCRCFLCRKHGAPTTFGVAERRRAGVTFLQYLRACNLVPERSVIDEDSRLVAFRSWLTHQCGVTKHTAVRYLAEAARWLTALGQDPGTYDAVTIRSIVLHQPSSRSHKSVQLTATVLRTYLRYLAANDACSPELVYAVPRARRPRNAALPRFISPALIERIIASCDTNTPVGLRDRAILLLLARLGLRAGDVCELGLADINWGDARLRVDGKNRRAAQLPLPQDAGDALLAYIEQGRPPARDDHVFLRVHAPFKSLKPSAIACLVARARTRAGVEGVPTGSQVFRHSLATSMVRTGCSLEQVGTILRHRSPNTTVIYAKTDIDMLARVAQPWPGDSSC</sequence>
<evidence type="ECO:0000259" key="3">
    <source>
        <dbReference type="PROSITE" id="PS51898"/>
    </source>
</evidence>
<dbReference type="Gene3D" id="1.10.443.10">
    <property type="entry name" value="Intergrase catalytic core"/>
    <property type="match status" value="1"/>
</dbReference>
<dbReference type="SUPFAM" id="SSF56349">
    <property type="entry name" value="DNA breaking-rejoining enzymes"/>
    <property type="match status" value="1"/>
</dbReference>
<protein>
    <submittedName>
        <fullName evidence="4">Integrase family protein</fullName>
    </submittedName>
</protein>
<dbReference type="AlphaFoldDB" id="A0A158JJE1"/>
<evidence type="ECO:0000313" key="5">
    <source>
        <dbReference type="Proteomes" id="UP000054683"/>
    </source>
</evidence>
<dbReference type="InterPro" id="IPR013762">
    <property type="entry name" value="Integrase-like_cat_sf"/>
</dbReference>
<gene>
    <name evidence="4" type="ORF">AWB69_08119</name>
</gene>
<dbReference type="GO" id="GO:0003677">
    <property type="term" value="F:DNA binding"/>
    <property type="evidence" value="ECO:0007669"/>
    <property type="project" value="InterPro"/>
</dbReference>
<dbReference type="PANTHER" id="PTHR30349">
    <property type="entry name" value="PHAGE INTEGRASE-RELATED"/>
    <property type="match status" value="1"/>
</dbReference>
<organism evidence="4 5">
    <name type="scientific">Caballeronia udeis</name>
    <dbReference type="NCBI Taxonomy" id="1232866"/>
    <lineage>
        <taxon>Bacteria</taxon>
        <taxon>Pseudomonadati</taxon>
        <taxon>Pseudomonadota</taxon>
        <taxon>Betaproteobacteria</taxon>
        <taxon>Burkholderiales</taxon>
        <taxon>Burkholderiaceae</taxon>
        <taxon>Caballeronia</taxon>
    </lineage>
</organism>
<dbReference type="GO" id="GO:0006310">
    <property type="term" value="P:DNA recombination"/>
    <property type="evidence" value="ECO:0007669"/>
    <property type="project" value="UniProtKB-KW"/>
</dbReference>
<keyword evidence="2" id="KW-0233">DNA recombination</keyword>
<accession>A0A158JJE1</accession>
<dbReference type="Pfam" id="PF00589">
    <property type="entry name" value="Phage_integrase"/>
    <property type="match status" value="1"/>
</dbReference>
<evidence type="ECO:0000256" key="1">
    <source>
        <dbReference type="ARBA" id="ARBA00022908"/>
    </source>
</evidence>
<proteinExistence type="predicted"/>
<name>A0A158JJE1_9BURK</name>
<dbReference type="InterPro" id="IPR002104">
    <property type="entry name" value="Integrase_catalytic"/>
</dbReference>
<dbReference type="InterPro" id="IPR011010">
    <property type="entry name" value="DNA_brk_join_enz"/>
</dbReference>
<dbReference type="Proteomes" id="UP000054683">
    <property type="component" value="Unassembled WGS sequence"/>
</dbReference>
<dbReference type="EMBL" id="FCOK02000095">
    <property type="protein sequence ID" value="SAL68966.1"/>
    <property type="molecule type" value="Genomic_DNA"/>
</dbReference>
<keyword evidence="1" id="KW-0229">DNA integration</keyword>